<feature type="transmembrane region" description="Helical" evidence="1">
    <location>
        <begin position="12"/>
        <end position="29"/>
    </location>
</feature>
<organism evidence="2 3">
    <name type="scientific">Thorsellia anophelis DSM 18579</name>
    <dbReference type="NCBI Taxonomy" id="1123402"/>
    <lineage>
        <taxon>Bacteria</taxon>
        <taxon>Pseudomonadati</taxon>
        <taxon>Pseudomonadota</taxon>
        <taxon>Gammaproteobacteria</taxon>
        <taxon>Enterobacterales</taxon>
        <taxon>Thorselliaceae</taxon>
        <taxon>Thorsellia</taxon>
    </lineage>
</organism>
<evidence type="ECO:0000313" key="3">
    <source>
        <dbReference type="Proteomes" id="UP000242642"/>
    </source>
</evidence>
<keyword evidence="1" id="KW-0812">Transmembrane</keyword>
<dbReference type="STRING" id="1123402.SAMN02583745_02865"/>
<evidence type="ECO:0008006" key="4">
    <source>
        <dbReference type="Google" id="ProtNLM"/>
    </source>
</evidence>
<dbReference type="AlphaFoldDB" id="A0A1I0FQS4"/>
<keyword evidence="1" id="KW-0472">Membrane</keyword>
<evidence type="ECO:0000256" key="1">
    <source>
        <dbReference type="SAM" id="Phobius"/>
    </source>
</evidence>
<gene>
    <name evidence="2" type="ORF">SAMN02583745_02865</name>
</gene>
<keyword evidence="3" id="KW-1185">Reference proteome</keyword>
<name>A0A1I0FQS4_9GAMM</name>
<dbReference type="OrthoDB" id="1522627at2"/>
<evidence type="ECO:0000313" key="2">
    <source>
        <dbReference type="EMBL" id="SET60733.1"/>
    </source>
</evidence>
<sequence>MKSLLNFGLLKYLFAILNLVFCITSYAVTTQCVPELSEIKLEGKLIIQTYPGPPNYESIEEGDRRMDVWVLHLDKPVSCIQLVERDNNGELMEFDGGSFIRIIAYDDTNLDLTPYENQHITIKGRIRARQAGIDLLPMLLDSISMFNDEPVIKK</sequence>
<keyword evidence="1" id="KW-1133">Transmembrane helix</keyword>
<protein>
    <recommendedName>
        <fullName evidence="4">DUF4431 domain-containing protein</fullName>
    </recommendedName>
</protein>
<dbReference type="Proteomes" id="UP000242642">
    <property type="component" value="Unassembled WGS sequence"/>
</dbReference>
<proteinExistence type="predicted"/>
<accession>A0A1I0FQS4</accession>
<reference evidence="3" key="1">
    <citation type="submission" date="2016-10" db="EMBL/GenBank/DDBJ databases">
        <authorList>
            <person name="Varghese N."/>
            <person name="Submissions S."/>
        </authorList>
    </citation>
    <scope>NUCLEOTIDE SEQUENCE [LARGE SCALE GENOMIC DNA]</scope>
    <source>
        <strain evidence="3">DSM 18579</strain>
    </source>
</reference>
<dbReference type="EMBL" id="FOHV01000046">
    <property type="protein sequence ID" value="SET60733.1"/>
    <property type="molecule type" value="Genomic_DNA"/>
</dbReference>
<dbReference type="RefSeq" id="WP_093322562.1">
    <property type="nucleotide sequence ID" value="NZ_FOHV01000046.1"/>
</dbReference>